<keyword evidence="3" id="KW-1185">Reference proteome</keyword>
<organism evidence="2 3">
    <name type="scientific">Crateriforma conspicua</name>
    <dbReference type="NCBI Taxonomy" id="2527996"/>
    <lineage>
        <taxon>Bacteria</taxon>
        <taxon>Pseudomonadati</taxon>
        <taxon>Planctomycetota</taxon>
        <taxon>Planctomycetia</taxon>
        <taxon>Planctomycetales</taxon>
        <taxon>Planctomycetaceae</taxon>
        <taxon>Crateriforma</taxon>
    </lineage>
</organism>
<sequence>MDRRIGGVKHAIAKFRRQRQSRSQLQLASINPGVTNRASATLTRVALSGDSMPRHPRPKHPRRTTDQAARRCGRLPPGLFAWVLAGFAIPGGTNALSDTGSADPTG</sequence>
<protein>
    <submittedName>
        <fullName evidence="2">Uncharacterized protein</fullName>
    </submittedName>
</protein>
<proteinExistence type="predicted"/>
<reference evidence="2 3" key="1">
    <citation type="submission" date="2019-02" db="EMBL/GenBank/DDBJ databases">
        <title>Deep-cultivation of Planctomycetes and their phenomic and genomic characterization uncovers novel biology.</title>
        <authorList>
            <person name="Wiegand S."/>
            <person name="Jogler M."/>
            <person name="Boedeker C."/>
            <person name="Pinto D."/>
            <person name="Vollmers J."/>
            <person name="Rivas-Marin E."/>
            <person name="Kohn T."/>
            <person name="Peeters S.H."/>
            <person name="Heuer A."/>
            <person name="Rast P."/>
            <person name="Oberbeckmann S."/>
            <person name="Bunk B."/>
            <person name="Jeske O."/>
            <person name="Meyerdierks A."/>
            <person name="Storesund J.E."/>
            <person name="Kallscheuer N."/>
            <person name="Luecker S."/>
            <person name="Lage O.M."/>
            <person name="Pohl T."/>
            <person name="Merkel B.J."/>
            <person name="Hornburger P."/>
            <person name="Mueller R.-W."/>
            <person name="Bruemmer F."/>
            <person name="Labrenz M."/>
            <person name="Spormann A.M."/>
            <person name="Op Den Camp H."/>
            <person name="Overmann J."/>
            <person name="Amann R."/>
            <person name="Jetten M.S.M."/>
            <person name="Mascher T."/>
            <person name="Medema M.H."/>
            <person name="Devos D.P."/>
            <person name="Kaster A.-K."/>
            <person name="Ovreas L."/>
            <person name="Rohde M."/>
            <person name="Galperin M.Y."/>
            <person name="Jogler C."/>
        </authorList>
    </citation>
    <scope>NUCLEOTIDE SEQUENCE [LARGE SCALE GENOMIC DNA]</scope>
    <source>
        <strain evidence="2 3">Pan14r</strain>
    </source>
</reference>
<dbReference type="Proteomes" id="UP000317238">
    <property type="component" value="Unassembled WGS sequence"/>
</dbReference>
<dbReference type="EMBL" id="SJPL01000001">
    <property type="protein sequence ID" value="TWT72516.1"/>
    <property type="molecule type" value="Genomic_DNA"/>
</dbReference>
<gene>
    <name evidence="2" type="ORF">Pan14r_48360</name>
</gene>
<name>A0A5C5YA00_9PLAN</name>
<feature type="region of interest" description="Disordered" evidence="1">
    <location>
        <begin position="47"/>
        <end position="68"/>
    </location>
</feature>
<dbReference type="AlphaFoldDB" id="A0A5C5YA00"/>
<comment type="caution">
    <text evidence="2">The sequence shown here is derived from an EMBL/GenBank/DDBJ whole genome shotgun (WGS) entry which is preliminary data.</text>
</comment>
<evidence type="ECO:0000313" key="2">
    <source>
        <dbReference type="EMBL" id="TWT72516.1"/>
    </source>
</evidence>
<evidence type="ECO:0000313" key="3">
    <source>
        <dbReference type="Proteomes" id="UP000317238"/>
    </source>
</evidence>
<evidence type="ECO:0000256" key="1">
    <source>
        <dbReference type="SAM" id="MobiDB-lite"/>
    </source>
</evidence>
<accession>A0A5C5YA00</accession>